<evidence type="ECO:0000313" key="3">
    <source>
        <dbReference type="Proteomes" id="UP000199708"/>
    </source>
</evidence>
<keyword evidence="3" id="KW-1185">Reference proteome</keyword>
<dbReference type="RefSeq" id="WP_090290453.1">
    <property type="nucleotide sequence ID" value="NZ_FNCK01000013.1"/>
</dbReference>
<dbReference type="OrthoDB" id="9782576at2"/>
<dbReference type="Proteomes" id="UP000199708">
    <property type="component" value="Unassembled WGS sequence"/>
</dbReference>
<dbReference type="Pfam" id="PF08349">
    <property type="entry name" value="DUF1722"/>
    <property type="match status" value="1"/>
</dbReference>
<reference evidence="2 3" key="1">
    <citation type="submission" date="2016-10" db="EMBL/GenBank/DDBJ databases">
        <authorList>
            <person name="de Groot N.N."/>
        </authorList>
    </citation>
    <scope>NUCLEOTIDE SEQUENCE [LARGE SCALE GENOMIC DNA]</scope>
    <source>
        <strain evidence="2 3">ATCC BAA-466</strain>
    </source>
</reference>
<dbReference type="EMBL" id="FNCK01000013">
    <property type="protein sequence ID" value="SDG53160.1"/>
    <property type="molecule type" value="Genomic_DNA"/>
</dbReference>
<evidence type="ECO:0000313" key="2">
    <source>
        <dbReference type="EMBL" id="SDG53160.1"/>
    </source>
</evidence>
<organism evidence="2 3">
    <name type="scientific">Facklamia miroungae</name>
    <dbReference type="NCBI Taxonomy" id="120956"/>
    <lineage>
        <taxon>Bacteria</taxon>
        <taxon>Bacillati</taxon>
        <taxon>Bacillota</taxon>
        <taxon>Bacilli</taxon>
        <taxon>Lactobacillales</taxon>
        <taxon>Aerococcaceae</taxon>
        <taxon>Facklamia</taxon>
    </lineage>
</organism>
<sequence length="131" mass="15657">MNDLKTQKRKSQVLWSKNKYLVLSKSQQLYLEIRQYLKNDNVELAYVQCKIAEAERMPESRKESTNAFQHIWGYFKKQVTKNEKDAYFKLLEEYQKGHAGQTEMIRLINQLLEKYPNQYLEASTLLNDNSQ</sequence>
<dbReference type="InterPro" id="IPR013560">
    <property type="entry name" value="DUF1722"/>
</dbReference>
<evidence type="ECO:0000259" key="1">
    <source>
        <dbReference type="Pfam" id="PF08349"/>
    </source>
</evidence>
<name>A0A1G7V2G9_9LACT</name>
<dbReference type="AlphaFoldDB" id="A0A1G7V2G9"/>
<protein>
    <submittedName>
        <fullName evidence="2">Uncharacterized conserved protein YbgA, DUF1722 family</fullName>
    </submittedName>
</protein>
<proteinExistence type="predicted"/>
<accession>A0A1G7V2G9</accession>
<gene>
    <name evidence="2" type="ORF">SAMN05421791_11327</name>
</gene>
<dbReference type="STRING" id="120956.SAMN05421791_11327"/>
<feature type="domain" description="DUF1722" evidence="1">
    <location>
        <begin position="19"/>
        <end position="127"/>
    </location>
</feature>